<feature type="region of interest" description="Disordered" evidence="2">
    <location>
        <begin position="111"/>
        <end position="140"/>
    </location>
</feature>
<dbReference type="GO" id="GO:0008270">
    <property type="term" value="F:zinc ion binding"/>
    <property type="evidence" value="ECO:0007669"/>
    <property type="project" value="UniProtKB-KW"/>
</dbReference>
<keyword evidence="1" id="KW-0862">Zinc</keyword>
<evidence type="ECO:0000256" key="1">
    <source>
        <dbReference type="PROSITE-ProRule" id="PRU00325"/>
    </source>
</evidence>
<reference evidence="4 5" key="1">
    <citation type="submission" date="2016-12" db="EMBL/GenBank/DDBJ databases">
        <authorList>
            <person name="Song W.-J."/>
            <person name="Kurnit D.M."/>
        </authorList>
    </citation>
    <scope>NUCLEOTIDE SEQUENCE [LARGE SCALE GENOMIC DNA]</scope>
    <source>
        <strain evidence="4 5">175</strain>
    </source>
</reference>
<sequence length="444" mass="48128">MLLTPEQVLQLAPDAASAKAGQGLAMPAKWPTLGQSGNALWGECQGSGSKPYQVQIDLGGGPVFRCTCPSRKFPCKHGLALLLLQARKPDAIATAEPPAWVAEWLASRQQRAARQEEKKAQATEPATTPAADPATTAKRETKRLERMAAGAAELRRWLEDQVRQGIGNLADPKTDWRALAARMVDAQAPGLAFRVRKLGEIAGTGGDWPTRLLAAMGRLALLLDAFDRFADLPPPVQADVRAALGWPLDKDEVLAQGERCTDLWDVLGCQIEENERLWERRVWLRGRETGRRALLLDFAHGNPVFAQPFLVGSALRLTLAYYPGSRPSRALIVAGPEAEGSARVPAQTLEDEWTTLAEGIAANPWQSPWPLAVPAAVPGFDDNGWALYTAEGGRLPVALADDEGWRWLALSGGMPMGVFGEWDGEKLLPLSAWAPDLVWSGGQR</sequence>
<evidence type="ECO:0000256" key="2">
    <source>
        <dbReference type="SAM" id="MobiDB-lite"/>
    </source>
</evidence>
<dbReference type="OrthoDB" id="9816340at2"/>
<accession>A0A1Y6DCK9</accession>
<keyword evidence="5" id="KW-1185">Reference proteome</keyword>
<proteinExistence type="predicted"/>
<dbReference type="EMBL" id="FXAM01000001">
    <property type="protein sequence ID" value="SMF97295.1"/>
    <property type="molecule type" value="Genomic_DNA"/>
</dbReference>
<evidence type="ECO:0000259" key="3">
    <source>
        <dbReference type="PROSITE" id="PS50966"/>
    </source>
</evidence>
<dbReference type="RefSeq" id="WP_085216095.1">
    <property type="nucleotide sequence ID" value="NZ_FXAM01000001.1"/>
</dbReference>
<dbReference type="STRING" id="1760988.SAMN02949497_4717"/>
<organism evidence="4 5">
    <name type="scientific">Methylomagnum ishizawai</name>
    <dbReference type="NCBI Taxonomy" id="1760988"/>
    <lineage>
        <taxon>Bacteria</taxon>
        <taxon>Pseudomonadati</taxon>
        <taxon>Pseudomonadota</taxon>
        <taxon>Gammaproteobacteria</taxon>
        <taxon>Methylococcales</taxon>
        <taxon>Methylococcaceae</taxon>
        <taxon>Methylomagnum</taxon>
    </lineage>
</organism>
<dbReference type="Pfam" id="PF04434">
    <property type="entry name" value="SWIM"/>
    <property type="match status" value="1"/>
</dbReference>
<name>A0A1Y6DCK9_9GAMM</name>
<gene>
    <name evidence="4" type="ORF">SAMN02949497_4717</name>
</gene>
<keyword evidence="1" id="KW-0863">Zinc-finger</keyword>
<dbReference type="AlphaFoldDB" id="A0A1Y6DCK9"/>
<evidence type="ECO:0000313" key="4">
    <source>
        <dbReference type="EMBL" id="SMF97295.1"/>
    </source>
</evidence>
<evidence type="ECO:0000313" key="5">
    <source>
        <dbReference type="Proteomes" id="UP000192923"/>
    </source>
</evidence>
<feature type="compositionally biased region" description="Low complexity" evidence="2">
    <location>
        <begin position="122"/>
        <end position="136"/>
    </location>
</feature>
<dbReference type="PROSITE" id="PS50966">
    <property type="entry name" value="ZF_SWIM"/>
    <property type="match status" value="1"/>
</dbReference>
<protein>
    <submittedName>
        <fullName evidence="4">SWIM zinc finger</fullName>
    </submittedName>
</protein>
<feature type="domain" description="SWIM-type" evidence="3">
    <location>
        <begin position="52"/>
        <end position="86"/>
    </location>
</feature>
<dbReference type="Proteomes" id="UP000192923">
    <property type="component" value="Unassembled WGS sequence"/>
</dbReference>
<keyword evidence="1" id="KW-0479">Metal-binding</keyword>
<dbReference type="InterPro" id="IPR007527">
    <property type="entry name" value="Znf_SWIM"/>
</dbReference>